<dbReference type="EMBL" id="BSEV01000001">
    <property type="protein sequence ID" value="GLK07281.1"/>
    <property type="molecule type" value="Genomic_DNA"/>
</dbReference>
<comment type="caution">
    <text evidence="1">The sequence shown here is derived from an EMBL/GenBank/DDBJ whole genome shotgun (WGS) entry which is preliminary data.</text>
</comment>
<organism evidence="1 2">
    <name type="scientific">Streptosporangium carneum</name>
    <dbReference type="NCBI Taxonomy" id="47481"/>
    <lineage>
        <taxon>Bacteria</taxon>
        <taxon>Bacillati</taxon>
        <taxon>Actinomycetota</taxon>
        <taxon>Actinomycetes</taxon>
        <taxon>Streptosporangiales</taxon>
        <taxon>Streptosporangiaceae</taxon>
        <taxon>Streptosporangium</taxon>
    </lineage>
</organism>
<evidence type="ECO:0000313" key="1">
    <source>
        <dbReference type="EMBL" id="GLK07281.1"/>
    </source>
</evidence>
<evidence type="ECO:0000313" key="2">
    <source>
        <dbReference type="Proteomes" id="UP001143474"/>
    </source>
</evidence>
<dbReference type="RefSeq" id="WP_271215834.1">
    <property type="nucleotide sequence ID" value="NZ_BAAAVD010000006.1"/>
</dbReference>
<dbReference type="Proteomes" id="UP001143474">
    <property type="component" value="Unassembled WGS sequence"/>
</dbReference>
<reference evidence="1" key="2">
    <citation type="submission" date="2023-01" db="EMBL/GenBank/DDBJ databases">
        <authorList>
            <person name="Sun Q."/>
            <person name="Evtushenko L."/>
        </authorList>
    </citation>
    <scope>NUCLEOTIDE SEQUENCE</scope>
    <source>
        <strain evidence="1">VKM Ac-2007</strain>
    </source>
</reference>
<sequence>MSDSLSPALAAAVHLEIENLRRVDDDLRATQIAAVLDASRRSMNIPTHGDDLLFGGRHCVPTFAEMARVLACLAWQPGGVTVFGMHLCARHELCLAAESGRRTAS</sequence>
<name>A0A9W6HWV3_9ACTN</name>
<gene>
    <name evidence="1" type="ORF">GCM10017600_06860</name>
</gene>
<protein>
    <submittedName>
        <fullName evidence="1">Uncharacterized protein</fullName>
    </submittedName>
</protein>
<keyword evidence="2" id="KW-1185">Reference proteome</keyword>
<reference evidence="1" key="1">
    <citation type="journal article" date="2014" name="Int. J. Syst. Evol. Microbiol.">
        <title>Complete genome sequence of Corynebacterium casei LMG S-19264T (=DSM 44701T), isolated from a smear-ripened cheese.</title>
        <authorList>
            <consortium name="US DOE Joint Genome Institute (JGI-PGF)"/>
            <person name="Walter F."/>
            <person name="Albersmeier A."/>
            <person name="Kalinowski J."/>
            <person name="Ruckert C."/>
        </authorList>
    </citation>
    <scope>NUCLEOTIDE SEQUENCE</scope>
    <source>
        <strain evidence="1">VKM Ac-2007</strain>
    </source>
</reference>
<dbReference type="AlphaFoldDB" id="A0A9W6HWV3"/>
<accession>A0A9W6HWV3</accession>
<proteinExistence type="predicted"/>